<dbReference type="InterPro" id="IPR010697">
    <property type="entry name" value="YspA"/>
</dbReference>
<reference evidence="1 2" key="1">
    <citation type="submission" date="2023-07" db="EMBL/GenBank/DDBJ databases">
        <title>Sorghum-associated microbial communities from plants grown in Nebraska, USA.</title>
        <authorList>
            <person name="Schachtman D."/>
        </authorList>
    </citation>
    <scope>NUCLEOTIDE SEQUENCE [LARGE SCALE GENOMIC DNA]</scope>
    <source>
        <strain evidence="1 2">DS1314</strain>
    </source>
</reference>
<dbReference type="PANTHER" id="PTHR38440:SF1">
    <property type="entry name" value="UPF0398 PROTEIN SPR0331"/>
    <property type="match status" value="1"/>
</dbReference>
<sequence>MSNRSLTACFTGHRPNKLGGYNESNAIMADVKTRLESAIDYALDSLDITTFISGTALGVDMIAAELVLKKREQFPRYGIRLIAAVPFEGQERMWPDTSQDRWHDILAQADAVEYVCEPGYAAWKMQKLNAWMVDNSSLVIAVWDGTKGGTGNCVDYARKAEHKPRIIRIDPLKDGRL</sequence>
<evidence type="ECO:0000313" key="1">
    <source>
        <dbReference type="EMBL" id="MDQ0168697.1"/>
    </source>
</evidence>
<comment type="caution">
    <text evidence="1">The sequence shown here is derived from an EMBL/GenBank/DDBJ whole genome shotgun (WGS) entry which is preliminary data.</text>
</comment>
<dbReference type="Proteomes" id="UP001233836">
    <property type="component" value="Unassembled WGS sequence"/>
</dbReference>
<dbReference type="SUPFAM" id="SSF102405">
    <property type="entry name" value="MCP/YpsA-like"/>
    <property type="match status" value="1"/>
</dbReference>
<proteinExistence type="predicted"/>
<gene>
    <name evidence="1" type="ORF">J2T19_000134</name>
</gene>
<dbReference type="Pfam" id="PF06908">
    <property type="entry name" value="YpsA"/>
    <property type="match status" value="1"/>
</dbReference>
<accession>A0ABT9W616</accession>
<evidence type="ECO:0000313" key="2">
    <source>
        <dbReference type="Proteomes" id="UP001233836"/>
    </source>
</evidence>
<name>A0ABT9W616_9BACL</name>
<dbReference type="RefSeq" id="WP_307211894.1">
    <property type="nucleotide sequence ID" value="NZ_JAUSTI010000001.1"/>
</dbReference>
<organism evidence="1 2">
    <name type="scientific">Paenibacillus tundrae</name>
    <dbReference type="NCBI Taxonomy" id="528187"/>
    <lineage>
        <taxon>Bacteria</taxon>
        <taxon>Bacillati</taxon>
        <taxon>Bacillota</taxon>
        <taxon>Bacilli</taxon>
        <taxon>Bacillales</taxon>
        <taxon>Paenibacillaceae</taxon>
        <taxon>Paenibacillus</taxon>
    </lineage>
</organism>
<dbReference type="PANTHER" id="PTHR38440">
    <property type="entry name" value="UPF0398 PROTEIN YPSA"/>
    <property type="match status" value="1"/>
</dbReference>
<dbReference type="EMBL" id="JAUSTI010000001">
    <property type="protein sequence ID" value="MDQ0168697.1"/>
    <property type="molecule type" value="Genomic_DNA"/>
</dbReference>
<protein>
    <submittedName>
        <fullName evidence="1">Phage-like protein YoqJ</fullName>
    </submittedName>
</protein>
<dbReference type="Gene3D" id="3.40.50.450">
    <property type="match status" value="1"/>
</dbReference>
<keyword evidence="2" id="KW-1185">Reference proteome</keyword>